<accession>A0A9W9YHB8</accession>
<reference evidence="1" key="1">
    <citation type="submission" date="2023-01" db="EMBL/GenBank/DDBJ databases">
        <title>Genome assembly of the deep-sea coral Lophelia pertusa.</title>
        <authorList>
            <person name="Herrera S."/>
            <person name="Cordes E."/>
        </authorList>
    </citation>
    <scope>NUCLEOTIDE SEQUENCE</scope>
    <source>
        <strain evidence="1">USNM1676648</strain>
        <tissue evidence="1">Polyp</tissue>
    </source>
</reference>
<organism evidence="1 2">
    <name type="scientific">Desmophyllum pertusum</name>
    <dbReference type="NCBI Taxonomy" id="174260"/>
    <lineage>
        <taxon>Eukaryota</taxon>
        <taxon>Metazoa</taxon>
        <taxon>Cnidaria</taxon>
        <taxon>Anthozoa</taxon>
        <taxon>Hexacorallia</taxon>
        <taxon>Scleractinia</taxon>
        <taxon>Caryophylliina</taxon>
        <taxon>Caryophylliidae</taxon>
        <taxon>Desmophyllum</taxon>
    </lineage>
</organism>
<evidence type="ECO:0000313" key="2">
    <source>
        <dbReference type="Proteomes" id="UP001163046"/>
    </source>
</evidence>
<gene>
    <name evidence="1" type="primary">ACSF3_2</name>
    <name evidence="1" type="ORF">OS493_040269</name>
</gene>
<dbReference type="OrthoDB" id="2962993at2759"/>
<evidence type="ECO:0000313" key="1">
    <source>
        <dbReference type="EMBL" id="KAJ7346445.1"/>
    </source>
</evidence>
<dbReference type="AlphaFoldDB" id="A0A9W9YHB8"/>
<sequence>MVSGSAALPEPVMRKMARNNRTHLVGKVWNDRDRNGSLQSATWTKITGLCGKHLYLRTEIRIVSQNMDGKSEIVVEGNEHGSSVCPGKEGQEGELQVRGTSVFKWLVYI</sequence>
<comment type="caution">
    <text evidence="1">The sequence shown here is derived from an EMBL/GenBank/DDBJ whole genome shotgun (WGS) entry which is preliminary data.</text>
</comment>
<dbReference type="EMBL" id="MU827629">
    <property type="protein sequence ID" value="KAJ7346445.1"/>
    <property type="molecule type" value="Genomic_DNA"/>
</dbReference>
<proteinExistence type="predicted"/>
<name>A0A9W9YHB8_9CNID</name>
<dbReference type="Proteomes" id="UP001163046">
    <property type="component" value="Unassembled WGS sequence"/>
</dbReference>
<keyword evidence="2" id="KW-1185">Reference proteome</keyword>
<protein>
    <submittedName>
        <fullName evidence="1">Acyl-CoA synthetase member 3, mitochondrial</fullName>
    </submittedName>
</protein>